<gene>
    <name evidence="2" type="ORF">EZS28_007635</name>
</gene>
<reference evidence="2 3" key="1">
    <citation type="submission" date="2019-03" db="EMBL/GenBank/DDBJ databases">
        <title>Single cell metagenomics reveals metabolic interactions within the superorganism composed of flagellate Streblomastix strix and complex community of Bacteroidetes bacteria on its surface.</title>
        <authorList>
            <person name="Treitli S.C."/>
            <person name="Kolisko M."/>
            <person name="Husnik F."/>
            <person name="Keeling P."/>
            <person name="Hampl V."/>
        </authorList>
    </citation>
    <scope>NUCLEOTIDE SEQUENCE [LARGE SCALE GENOMIC DNA]</scope>
    <source>
        <strain evidence="2">ST1C</strain>
    </source>
</reference>
<dbReference type="EMBL" id="SNRW01001328">
    <property type="protein sequence ID" value="KAA6396837.1"/>
    <property type="molecule type" value="Genomic_DNA"/>
</dbReference>
<name>A0A5J4WP09_9EUKA</name>
<organism evidence="2 3">
    <name type="scientific">Streblomastix strix</name>
    <dbReference type="NCBI Taxonomy" id="222440"/>
    <lineage>
        <taxon>Eukaryota</taxon>
        <taxon>Metamonada</taxon>
        <taxon>Preaxostyla</taxon>
        <taxon>Oxymonadida</taxon>
        <taxon>Streblomastigidae</taxon>
        <taxon>Streblomastix</taxon>
    </lineage>
</organism>
<dbReference type="InterPro" id="IPR011989">
    <property type="entry name" value="ARM-like"/>
</dbReference>
<evidence type="ECO:0000256" key="1">
    <source>
        <dbReference type="SAM" id="MobiDB-lite"/>
    </source>
</evidence>
<evidence type="ECO:0000313" key="2">
    <source>
        <dbReference type="EMBL" id="KAA6396837.1"/>
    </source>
</evidence>
<accession>A0A5J4WP09</accession>
<comment type="caution">
    <text evidence="2">The sequence shown here is derived from an EMBL/GenBank/DDBJ whole genome shotgun (WGS) entry which is preliminary data.</text>
</comment>
<protein>
    <recommendedName>
        <fullName evidence="4">Armadillo-type fold</fullName>
    </recommendedName>
</protein>
<feature type="region of interest" description="Disordered" evidence="1">
    <location>
        <begin position="354"/>
        <end position="394"/>
    </location>
</feature>
<dbReference type="InterPro" id="IPR016024">
    <property type="entry name" value="ARM-type_fold"/>
</dbReference>
<sequence>MGCYQDPELVNELVSIKRIIEKRDSRQIIEYIQAGLMKKFNKMIEKPIYYEDGEDLLEIISVVLKQHLLTNIDICHCLLYNTDFFDQLINLFNTLKFNKANNEILSTLHFLTGTTRPINHKLKLFEKGIVHTLVKFLGSQNMIVQMKVADILCNVITAGQYGLSERQQHPFCKTLKNNGSIQQLMQLFSDANINRKIHQKIAQLIAILYKAEPLPIYIAKDVIDNLKDNNDFEELCRLAECAENHTLILAQKYQKLLFTQNSLSKMVDYFNFVNLIFKYGSIINQMKIIVYKRKKIQEFTNEQFLNYYEYHFSWTKVGREYIKELAQNTLDAMKKIIEKKSFWSERDSATIRQMQKEMYSEQDDDLDDEEEQEEDYDFINDFGKEDQSEQMNIQ</sequence>
<evidence type="ECO:0008006" key="4">
    <source>
        <dbReference type="Google" id="ProtNLM"/>
    </source>
</evidence>
<feature type="compositionally biased region" description="Acidic residues" evidence="1">
    <location>
        <begin position="360"/>
        <end position="378"/>
    </location>
</feature>
<dbReference type="AlphaFoldDB" id="A0A5J4WP09"/>
<dbReference type="Gene3D" id="1.25.10.10">
    <property type="entry name" value="Leucine-rich Repeat Variant"/>
    <property type="match status" value="1"/>
</dbReference>
<proteinExistence type="predicted"/>
<evidence type="ECO:0000313" key="3">
    <source>
        <dbReference type="Proteomes" id="UP000324800"/>
    </source>
</evidence>
<dbReference type="Proteomes" id="UP000324800">
    <property type="component" value="Unassembled WGS sequence"/>
</dbReference>
<dbReference type="SUPFAM" id="SSF48371">
    <property type="entry name" value="ARM repeat"/>
    <property type="match status" value="1"/>
</dbReference>